<comment type="caution">
    <text evidence="2">The sequence shown here is derived from an EMBL/GenBank/DDBJ whole genome shotgun (WGS) entry which is preliminary data.</text>
</comment>
<name>A0AAE3G1V4_9GAMM</name>
<dbReference type="RefSeq" id="WP_253474417.1">
    <property type="nucleotide sequence ID" value="NZ_JALJXV010000002.1"/>
</dbReference>
<proteinExistence type="predicted"/>
<dbReference type="EMBL" id="JALJXV010000002">
    <property type="protein sequence ID" value="MCP1673643.1"/>
    <property type="molecule type" value="Genomic_DNA"/>
</dbReference>
<gene>
    <name evidence="2" type="ORF">J2T57_000742</name>
</gene>
<reference evidence="2" key="1">
    <citation type="submission" date="2022-03" db="EMBL/GenBank/DDBJ databases">
        <title>Genomic Encyclopedia of Type Strains, Phase III (KMG-III): the genomes of soil and plant-associated and newly described type strains.</title>
        <authorList>
            <person name="Whitman W."/>
        </authorList>
    </citation>
    <scope>NUCLEOTIDE SEQUENCE</scope>
    <source>
        <strain evidence="2">ANL 6-2</strain>
    </source>
</reference>
<accession>A0AAE3G1V4</accession>
<keyword evidence="1" id="KW-1133">Transmembrane helix</keyword>
<evidence type="ECO:0000256" key="1">
    <source>
        <dbReference type="SAM" id="Phobius"/>
    </source>
</evidence>
<evidence type="ECO:0000313" key="3">
    <source>
        <dbReference type="Proteomes" id="UP001205843"/>
    </source>
</evidence>
<dbReference type="AlphaFoldDB" id="A0AAE3G1V4"/>
<keyword evidence="1" id="KW-0812">Transmembrane</keyword>
<feature type="transmembrane region" description="Helical" evidence="1">
    <location>
        <begin position="20"/>
        <end position="37"/>
    </location>
</feature>
<sequence length="62" mass="6698">MESIAVAHNGRVVEMHVANAALAGIFSLFSAVSSLILRQARRLQANMDKRDTAIDDDSAVSR</sequence>
<organism evidence="2 3">
    <name type="scientific">Natronocella acetinitrilica</name>
    <dbReference type="NCBI Taxonomy" id="414046"/>
    <lineage>
        <taxon>Bacteria</taxon>
        <taxon>Pseudomonadati</taxon>
        <taxon>Pseudomonadota</taxon>
        <taxon>Gammaproteobacteria</taxon>
        <taxon>Chromatiales</taxon>
        <taxon>Ectothiorhodospiraceae</taxon>
        <taxon>Natronocella</taxon>
    </lineage>
</organism>
<keyword evidence="3" id="KW-1185">Reference proteome</keyword>
<evidence type="ECO:0000313" key="2">
    <source>
        <dbReference type="EMBL" id="MCP1673643.1"/>
    </source>
</evidence>
<dbReference type="Proteomes" id="UP001205843">
    <property type="component" value="Unassembled WGS sequence"/>
</dbReference>
<protein>
    <submittedName>
        <fullName evidence="2">Uncharacterized protein</fullName>
    </submittedName>
</protein>
<keyword evidence="1" id="KW-0472">Membrane</keyword>